<accession>A0A2K3K7E3</accession>
<dbReference type="Proteomes" id="UP000236291">
    <property type="component" value="Unassembled WGS sequence"/>
</dbReference>
<sequence length="46" mass="5371">FMLFFFLFFEWLWVMDFAQDDKDGDDESGGYVVLMGDGDDYGGSVW</sequence>
<feature type="signal peptide" evidence="1">
    <location>
        <begin position="1"/>
        <end position="18"/>
    </location>
</feature>
<name>A0A2K3K7E3_TRIPR</name>
<dbReference type="EMBL" id="ASHM01146282">
    <property type="protein sequence ID" value="PNX62192.1"/>
    <property type="molecule type" value="Genomic_DNA"/>
</dbReference>
<evidence type="ECO:0000256" key="1">
    <source>
        <dbReference type="SAM" id="SignalP"/>
    </source>
</evidence>
<evidence type="ECO:0000313" key="3">
    <source>
        <dbReference type="Proteomes" id="UP000236291"/>
    </source>
</evidence>
<reference evidence="2 3" key="2">
    <citation type="journal article" date="2017" name="Front. Plant Sci.">
        <title>Gene Classification and Mining of Molecular Markers Useful in Red Clover (Trifolium pratense) Breeding.</title>
        <authorList>
            <person name="Istvanek J."/>
            <person name="Dluhosova J."/>
            <person name="Dluhos P."/>
            <person name="Patkova L."/>
            <person name="Nedelnik J."/>
            <person name="Repkova J."/>
        </authorList>
    </citation>
    <scope>NUCLEOTIDE SEQUENCE [LARGE SCALE GENOMIC DNA]</scope>
    <source>
        <strain evidence="3">cv. Tatra</strain>
        <tissue evidence="2">Young leaves</tissue>
    </source>
</reference>
<reference evidence="2 3" key="1">
    <citation type="journal article" date="2014" name="Am. J. Bot.">
        <title>Genome assembly and annotation for red clover (Trifolium pratense; Fabaceae).</title>
        <authorList>
            <person name="Istvanek J."/>
            <person name="Jaros M."/>
            <person name="Krenek A."/>
            <person name="Repkova J."/>
        </authorList>
    </citation>
    <scope>NUCLEOTIDE SEQUENCE [LARGE SCALE GENOMIC DNA]</scope>
    <source>
        <strain evidence="3">cv. Tatra</strain>
        <tissue evidence="2">Young leaves</tissue>
    </source>
</reference>
<comment type="caution">
    <text evidence="2">The sequence shown here is derived from an EMBL/GenBank/DDBJ whole genome shotgun (WGS) entry which is preliminary data.</text>
</comment>
<feature type="non-terminal residue" evidence="2">
    <location>
        <position position="1"/>
    </location>
</feature>
<protein>
    <submittedName>
        <fullName evidence="2">Uncharacterized protein</fullName>
    </submittedName>
</protein>
<organism evidence="2 3">
    <name type="scientific">Trifolium pratense</name>
    <name type="common">Red clover</name>
    <dbReference type="NCBI Taxonomy" id="57577"/>
    <lineage>
        <taxon>Eukaryota</taxon>
        <taxon>Viridiplantae</taxon>
        <taxon>Streptophyta</taxon>
        <taxon>Embryophyta</taxon>
        <taxon>Tracheophyta</taxon>
        <taxon>Spermatophyta</taxon>
        <taxon>Magnoliopsida</taxon>
        <taxon>eudicotyledons</taxon>
        <taxon>Gunneridae</taxon>
        <taxon>Pentapetalae</taxon>
        <taxon>rosids</taxon>
        <taxon>fabids</taxon>
        <taxon>Fabales</taxon>
        <taxon>Fabaceae</taxon>
        <taxon>Papilionoideae</taxon>
        <taxon>50 kb inversion clade</taxon>
        <taxon>NPAAA clade</taxon>
        <taxon>Hologalegina</taxon>
        <taxon>IRL clade</taxon>
        <taxon>Trifolieae</taxon>
        <taxon>Trifolium</taxon>
    </lineage>
</organism>
<feature type="chain" id="PRO_5014408707" evidence="1">
    <location>
        <begin position="19"/>
        <end position="46"/>
    </location>
</feature>
<dbReference type="AlphaFoldDB" id="A0A2K3K7E3"/>
<keyword evidence="1" id="KW-0732">Signal</keyword>
<proteinExistence type="predicted"/>
<gene>
    <name evidence="2" type="ORF">L195_g061035</name>
</gene>
<evidence type="ECO:0000313" key="2">
    <source>
        <dbReference type="EMBL" id="PNX62192.1"/>
    </source>
</evidence>